<keyword evidence="8" id="KW-1185">Reference proteome</keyword>
<feature type="transmembrane region" description="Helical" evidence="6">
    <location>
        <begin position="67"/>
        <end position="86"/>
    </location>
</feature>
<dbReference type="GO" id="GO:0015171">
    <property type="term" value="F:amino acid transmembrane transporter activity"/>
    <property type="evidence" value="ECO:0007669"/>
    <property type="project" value="TreeGrafter"/>
</dbReference>
<gene>
    <name evidence="7" type="ORF">C8N44_11983</name>
</gene>
<dbReference type="RefSeq" id="WP_107977584.1">
    <property type="nucleotide sequence ID" value="NZ_BMEZ01000020.1"/>
</dbReference>
<dbReference type="GO" id="GO:0005886">
    <property type="term" value="C:plasma membrane"/>
    <property type="evidence" value="ECO:0007669"/>
    <property type="project" value="UniProtKB-SubCell"/>
</dbReference>
<proteinExistence type="predicted"/>
<keyword evidence="4 6" id="KW-1133">Transmembrane helix</keyword>
<comment type="subcellular location">
    <subcellularLocation>
        <location evidence="1">Cell membrane</location>
        <topology evidence="1">Multi-pass membrane protein</topology>
    </subcellularLocation>
</comment>
<evidence type="ECO:0000256" key="1">
    <source>
        <dbReference type="ARBA" id="ARBA00004651"/>
    </source>
</evidence>
<evidence type="ECO:0000313" key="7">
    <source>
        <dbReference type="EMBL" id="PTX45925.1"/>
    </source>
</evidence>
<keyword evidence="3 6" id="KW-0812">Transmembrane</keyword>
<evidence type="ECO:0000256" key="5">
    <source>
        <dbReference type="ARBA" id="ARBA00023136"/>
    </source>
</evidence>
<dbReference type="InterPro" id="IPR001123">
    <property type="entry name" value="LeuE-type"/>
</dbReference>
<dbReference type="AlphaFoldDB" id="A0A2T6AQ33"/>
<name>A0A2T6AQ33_9RHOB</name>
<accession>A0A2T6AQ33</accession>
<evidence type="ECO:0000256" key="2">
    <source>
        <dbReference type="ARBA" id="ARBA00022475"/>
    </source>
</evidence>
<feature type="transmembrane region" description="Helical" evidence="6">
    <location>
        <begin position="35"/>
        <end position="60"/>
    </location>
</feature>
<evidence type="ECO:0000256" key="6">
    <source>
        <dbReference type="SAM" id="Phobius"/>
    </source>
</evidence>
<comment type="caution">
    <text evidence="7">The sequence shown here is derived from an EMBL/GenBank/DDBJ whole genome shotgun (WGS) entry which is preliminary data.</text>
</comment>
<dbReference type="Pfam" id="PF01810">
    <property type="entry name" value="LysE"/>
    <property type="match status" value="1"/>
</dbReference>
<evidence type="ECO:0000313" key="8">
    <source>
        <dbReference type="Proteomes" id="UP000244069"/>
    </source>
</evidence>
<dbReference type="PANTHER" id="PTHR30086">
    <property type="entry name" value="ARGININE EXPORTER PROTEIN ARGO"/>
    <property type="match status" value="1"/>
</dbReference>
<feature type="transmembrane region" description="Helical" evidence="6">
    <location>
        <begin position="145"/>
        <end position="166"/>
    </location>
</feature>
<dbReference type="EMBL" id="QBKN01000019">
    <property type="protein sequence ID" value="PTX45925.1"/>
    <property type="molecule type" value="Genomic_DNA"/>
</dbReference>
<dbReference type="PANTHER" id="PTHR30086:SF20">
    <property type="entry name" value="ARGININE EXPORTER PROTEIN ARGO-RELATED"/>
    <property type="match status" value="1"/>
</dbReference>
<sequence>MPDLLVFLPACFALNLAFGPNNLMALTHGAQKGVGFSLAAASARLAVFVPMIAASALGLGMLLSASAVLFGVIKTIGALYLIWMGIRLLRTPPPRDAEEARRQVPTLGGAFRREGLIAVSNPKAILIFAAFFPQFVDTSEYWQSYAIVGGLFIALEACAILFYATAGRFAAVFLASRLHWFQRVSGGGMVLFGVLLFFSRQPARSGI</sequence>
<protein>
    <submittedName>
        <fullName evidence="7">Threonine/homoserine/homoserine lactone efflux protein</fullName>
    </submittedName>
</protein>
<keyword evidence="5 6" id="KW-0472">Membrane</keyword>
<organism evidence="7 8">
    <name type="scientific">Allosediminivita pacifica</name>
    <dbReference type="NCBI Taxonomy" id="1267769"/>
    <lineage>
        <taxon>Bacteria</taxon>
        <taxon>Pseudomonadati</taxon>
        <taxon>Pseudomonadota</taxon>
        <taxon>Alphaproteobacteria</taxon>
        <taxon>Rhodobacterales</taxon>
        <taxon>Paracoccaceae</taxon>
        <taxon>Allosediminivita</taxon>
    </lineage>
</organism>
<reference evidence="7 8" key="1">
    <citation type="submission" date="2018-04" db="EMBL/GenBank/DDBJ databases">
        <title>Genomic Encyclopedia of Archaeal and Bacterial Type Strains, Phase II (KMG-II): from individual species to whole genera.</title>
        <authorList>
            <person name="Goeker M."/>
        </authorList>
    </citation>
    <scope>NUCLEOTIDE SEQUENCE [LARGE SCALE GENOMIC DNA]</scope>
    <source>
        <strain evidence="7 8">DSM 29329</strain>
    </source>
</reference>
<dbReference type="OrthoDB" id="9804822at2"/>
<evidence type="ECO:0000256" key="3">
    <source>
        <dbReference type="ARBA" id="ARBA00022692"/>
    </source>
</evidence>
<dbReference type="Proteomes" id="UP000244069">
    <property type="component" value="Unassembled WGS sequence"/>
</dbReference>
<feature type="transmembrane region" description="Helical" evidence="6">
    <location>
        <begin position="178"/>
        <end position="198"/>
    </location>
</feature>
<evidence type="ECO:0000256" key="4">
    <source>
        <dbReference type="ARBA" id="ARBA00022989"/>
    </source>
</evidence>
<keyword evidence="2" id="KW-1003">Cell membrane</keyword>